<keyword evidence="1" id="KW-0479">Metal-binding</keyword>
<dbReference type="STRING" id="1157616.A0A1Z5T5D5"/>
<dbReference type="GO" id="GO:0000981">
    <property type="term" value="F:DNA-binding transcription factor activity, RNA polymerase II-specific"/>
    <property type="evidence" value="ECO:0007669"/>
    <property type="project" value="InterPro"/>
</dbReference>
<evidence type="ECO:0000313" key="6">
    <source>
        <dbReference type="Proteomes" id="UP000194280"/>
    </source>
</evidence>
<reference evidence="5 6" key="1">
    <citation type="submission" date="2017-01" db="EMBL/GenBank/DDBJ databases">
        <title>The recent genome duplication of the halophilic yeast Hortaea werneckii: insights from long-read sequencing.</title>
        <authorList>
            <person name="Sinha S."/>
            <person name="Flibotte S."/>
            <person name="Neira M."/>
            <person name="Lenassi M."/>
            <person name="Gostincar C."/>
            <person name="Stajich J.E."/>
            <person name="Nislow C.E."/>
        </authorList>
    </citation>
    <scope>NUCLEOTIDE SEQUENCE [LARGE SCALE GENOMIC DNA]</scope>
    <source>
        <strain evidence="5 6">EXF-2000</strain>
    </source>
</reference>
<dbReference type="CDD" id="cd00067">
    <property type="entry name" value="GAL4"/>
    <property type="match status" value="1"/>
</dbReference>
<organism evidence="5 6">
    <name type="scientific">Hortaea werneckii EXF-2000</name>
    <dbReference type="NCBI Taxonomy" id="1157616"/>
    <lineage>
        <taxon>Eukaryota</taxon>
        <taxon>Fungi</taxon>
        <taxon>Dikarya</taxon>
        <taxon>Ascomycota</taxon>
        <taxon>Pezizomycotina</taxon>
        <taxon>Dothideomycetes</taxon>
        <taxon>Dothideomycetidae</taxon>
        <taxon>Mycosphaerellales</taxon>
        <taxon>Teratosphaeriaceae</taxon>
        <taxon>Hortaea</taxon>
    </lineage>
</organism>
<dbReference type="Proteomes" id="UP000194280">
    <property type="component" value="Unassembled WGS sequence"/>
</dbReference>
<dbReference type="SMART" id="SM00066">
    <property type="entry name" value="GAL4"/>
    <property type="match status" value="1"/>
</dbReference>
<evidence type="ECO:0000313" key="5">
    <source>
        <dbReference type="EMBL" id="OTA31232.1"/>
    </source>
</evidence>
<accession>A0A1Z5T5D5</accession>
<sequence length="735" mass="82321">MNMSFSSIGGGLESRGGSPSARRRTPTVVACDECRRRKVKCDGTHPICSMCSIRRRSCHYDAEEGESRQKALKRKHDQLEASHNELSDFVTCLAGQDNSTVLNVMRKVRTGGDIGDLLRSLQSRTASRSTCTGSDRRERQVLILSNLMQGTDALPAIEHFLDAFVNDRLWIRGYDRVDLDLIRNRLFNARALGQILASSAPIQQISSRSPSTAHEDGLRQSTKQTMWRDESLDVPLVMLSASPWTRMTDDDLLVSRLVTIFLNYQNAYWRYLEADLFLQAMKLAHPPSDFCSSFLVNAVLAMASLSAEYRAVFVEAGDYTSRGRQFHEEAMRLWLLEEGRASVTNLQALVILSMEASLRGKDKLGMSLLAVAIQLNKDLPYHTPSSTTGGPSALSRARACVGWTAHFVDVTCSMGLMRASSPIDRRLGMVPFMPDTLFLWAARPFGFAKARYRGNVLFRERCMLTRLTHDLNQLLFTEDGDGMYSLVPAAVSLRERLYDWYEGLSSDLKYDMRLPAFLHEIHCEYLCVRMTLASNIGARLQTQDSRSEPRSREPHNAAEADGEHFEAAYWTSEAADLALQAAKLLENYRSVYGLKVVLPFIFQAATTASFILLDLCSRETGRRRPNDELHSIEAFEEPRSGLEESFRCLLGLATQVSIARGAALMVLKTAKIMKVELPASVMRLPRTVAEIVWGTKNDRSLSSSYPNYALVAAKGGRPEGLTMEELLNKWSNMSI</sequence>
<dbReference type="PANTHER" id="PTHR47256:SF10">
    <property type="entry name" value="ZN(II)2CYS6 TRANSCRIPTION FACTOR (EUROFUNG)"/>
    <property type="match status" value="1"/>
</dbReference>
<keyword evidence="2" id="KW-0539">Nucleus</keyword>
<dbReference type="AlphaFoldDB" id="A0A1Z5T5D5"/>
<comment type="caution">
    <text evidence="5">The sequence shown here is derived from an EMBL/GenBank/DDBJ whole genome shotgun (WGS) entry which is preliminary data.</text>
</comment>
<dbReference type="Gene3D" id="4.10.240.10">
    <property type="entry name" value="Zn(2)-C6 fungal-type DNA-binding domain"/>
    <property type="match status" value="1"/>
</dbReference>
<dbReference type="PROSITE" id="PS00463">
    <property type="entry name" value="ZN2_CY6_FUNGAL_1"/>
    <property type="match status" value="1"/>
</dbReference>
<evidence type="ECO:0000256" key="1">
    <source>
        <dbReference type="ARBA" id="ARBA00022723"/>
    </source>
</evidence>
<dbReference type="PANTHER" id="PTHR47256">
    <property type="entry name" value="ZN(II)2CYS6 TRANSCRIPTION FACTOR (EUROFUNG)-RELATED"/>
    <property type="match status" value="1"/>
</dbReference>
<dbReference type="VEuPathDB" id="FungiDB:BTJ68_08968"/>
<feature type="compositionally biased region" description="Basic and acidic residues" evidence="3">
    <location>
        <begin position="545"/>
        <end position="560"/>
    </location>
</feature>
<proteinExistence type="predicted"/>
<evidence type="ECO:0000259" key="4">
    <source>
        <dbReference type="PROSITE" id="PS50048"/>
    </source>
</evidence>
<dbReference type="EMBL" id="MUNK01000119">
    <property type="protein sequence ID" value="OTA31232.1"/>
    <property type="molecule type" value="Genomic_DNA"/>
</dbReference>
<dbReference type="GO" id="GO:0006351">
    <property type="term" value="P:DNA-templated transcription"/>
    <property type="evidence" value="ECO:0007669"/>
    <property type="project" value="InterPro"/>
</dbReference>
<dbReference type="InterPro" id="IPR053187">
    <property type="entry name" value="Notoamide_regulator"/>
</dbReference>
<evidence type="ECO:0000256" key="3">
    <source>
        <dbReference type="SAM" id="MobiDB-lite"/>
    </source>
</evidence>
<dbReference type="GO" id="GO:0008270">
    <property type="term" value="F:zinc ion binding"/>
    <property type="evidence" value="ECO:0007669"/>
    <property type="project" value="InterPro"/>
</dbReference>
<keyword evidence="6" id="KW-1185">Reference proteome</keyword>
<evidence type="ECO:0000256" key="2">
    <source>
        <dbReference type="ARBA" id="ARBA00023242"/>
    </source>
</evidence>
<dbReference type="InterPro" id="IPR007219">
    <property type="entry name" value="XnlR_reg_dom"/>
</dbReference>
<dbReference type="GO" id="GO:0003677">
    <property type="term" value="F:DNA binding"/>
    <property type="evidence" value="ECO:0007669"/>
    <property type="project" value="InterPro"/>
</dbReference>
<dbReference type="SUPFAM" id="SSF57701">
    <property type="entry name" value="Zn2/Cys6 DNA-binding domain"/>
    <property type="match status" value="1"/>
</dbReference>
<dbReference type="PROSITE" id="PS50048">
    <property type="entry name" value="ZN2_CY6_FUNGAL_2"/>
    <property type="match status" value="1"/>
</dbReference>
<dbReference type="InterPro" id="IPR001138">
    <property type="entry name" value="Zn2Cys6_DnaBD"/>
</dbReference>
<feature type="region of interest" description="Disordered" evidence="3">
    <location>
        <begin position="540"/>
        <end position="560"/>
    </location>
</feature>
<feature type="region of interest" description="Disordered" evidence="3">
    <location>
        <begin position="1"/>
        <end position="23"/>
    </location>
</feature>
<dbReference type="InterPro" id="IPR036864">
    <property type="entry name" value="Zn2-C6_fun-type_DNA-bd_sf"/>
</dbReference>
<dbReference type="Pfam" id="PF00172">
    <property type="entry name" value="Zn_clus"/>
    <property type="match status" value="1"/>
</dbReference>
<feature type="domain" description="Zn(2)-C6 fungal-type" evidence="4">
    <location>
        <begin position="30"/>
        <end position="60"/>
    </location>
</feature>
<protein>
    <recommendedName>
        <fullName evidence="4">Zn(2)-C6 fungal-type domain-containing protein</fullName>
    </recommendedName>
</protein>
<name>A0A1Z5T5D5_HORWE</name>
<dbReference type="InParanoid" id="A0A1Z5T5D5"/>
<dbReference type="OrthoDB" id="426882at2759"/>
<dbReference type="CDD" id="cd12148">
    <property type="entry name" value="fungal_TF_MHR"/>
    <property type="match status" value="1"/>
</dbReference>
<dbReference type="Pfam" id="PF04082">
    <property type="entry name" value="Fungal_trans"/>
    <property type="match status" value="1"/>
</dbReference>
<gene>
    <name evidence="5" type="ORF">BTJ68_08968</name>
</gene>